<evidence type="ECO:0000313" key="1">
    <source>
        <dbReference type="EMBL" id="PVE58823.1"/>
    </source>
</evidence>
<dbReference type="AlphaFoldDB" id="A0A2T7VN53"/>
<protein>
    <submittedName>
        <fullName evidence="1">Uncharacterized protein</fullName>
    </submittedName>
</protein>
<proteinExistence type="predicted"/>
<gene>
    <name evidence="1" type="ORF">DC432_15455</name>
</gene>
<name>A0A2T7VN53_MICTE</name>
<reference evidence="1 2" key="1">
    <citation type="submission" date="2018-04" db="EMBL/GenBank/DDBJ databases">
        <authorList>
            <person name="Go L.Y."/>
            <person name="Mitchell J.A."/>
        </authorList>
    </citation>
    <scope>NUCLEOTIDE SEQUENCE [LARGE SCALE GENOMIC DNA]</scope>
    <source>
        <strain evidence="1 2">TPD7010</strain>
    </source>
</reference>
<sequence length="81" mass="9189">MHLPVYEVRRHGKVLGRVETKHIGGARRVFYFAFGIHPSTGREVRLEGNTDLEERIVTVCRFADAPDDYSQHMGGYSGDRA</sequence>
<dbReference type="Proteomes" id="UP000244649">
    <property type="component" value="Unassembled WGS sequence"/>
</dbReference>
<comment type="caution">
    <text evidence="1">The sequence shown here is derived from an EMBL/GenBank/DDBJ whole genome shotgun (WGS) entry which is preliminary data.</text>
</comment>
<accession>A0A2T7VN53</accession>
<dbReference type="EMBL" id="QDFT01000074">
    <property type="protein sequence ID" value="PVE58823.1"/>
    <property type="molecule type" value="Genomic_DNA"/>
</dbReference>
<organism evidence="1 2">
    <name type="scientific">Microbacterium testaceum</name>
    <name type="common">Aureobacterium testaceum</name>
    <name type="synonym">Brevibacterium testaceum</name>
    <dbReference type="NCBI Taxonomy" id="2033"/>
    <lineage>
        <taxon>Bacteria</taxon>
        <taxon>Bacillati</taxon>
        <taxon>Actinomycetota</taxon>
        <taxon>Actinomycetes</taxon>
        <taxon>Micrococcales</taxon>
        <taxon>Microbacteriaceae</taxon>
        <taxon>Microbacterium</taxon>
    </lineage>
</organism>
<evidence type="ECO:0000313" key="2">
    <source>
        <dbReference type="Proteomes" id="UP000244649"/>
    </source>
</evidence>